<dbReference type="InterPro" id="IPR016068">
    <property type="entry name" value="Translin_N"/>
</dbReference>
<keyword evidence="8" id="KW-1185">Reference proteome</keyword>
<evidence type="ECO:0000313" key="8">
    <source>
        <dbReference type="Proteomes" id="UP000789831"/>
    </source>
</evidence>
<dbReference type="SUPFAM" id="SSF74784">
    <property type="entry name" value="Translin"/>
    <property type="match status" value="1"/>
</dbReference>
<dbReference type="CDD" id="cd14820">
    <property type="entry name" value="TRAX"/>
    <property type="match status" value="1"/>
</dbReference>
<feature type="compositionally biased region" description="Polar residues" evidence="6">
    <location>
        <begin position="1"/>
        <end position="24"/>
    </location>
</feature>
<dbReference type="AlphaFoldDB" id="A0A9N9GG28"/>
<evidence type="ECO:0000256" key="2">
    <source>
        <dbReference type="ARBA" id="ARBA00004496"/>
    </source>
</evidence>
<comment type="subcellular location">
    <subcellularLocation>
        <location evidence="2">Cytoplasm</location>
    </subcellularLocation>
    <subcellularLocation>
        <location evidence="1">Nucleus</location>
    </subcellularLocation>
</comment>
<dbReference type="GO" id="GO:0005634">
    <property type="term" value="C:nucleus"/>
    <property type="evidence" value="ECO:0007669"/>
    <property type="project" value="UniProtKB-SubCell"/>
</dbReference>
<dbReference type="InterPro" id="IPR002848">
    <property type="entry name" value="Translin_fam"/>
</dbReference>
<dbReference type="Proteomes" id="UP000789831">
    <property type="component" value="Unassembled WGS sequence"/>
</dbReference>
<accession>A0A9N9GG28</accession>
<keyword evidence="4" id="KW-0963">Cytoplasm</keyword>
<evidence type="ECO:0000256" key="3">
    <source>
        <dbReference type="ARBA" id="ARBA00005902"/>
    </source>
</evidence>
<evidence type="ECO:0000256" key="4">
    <source>
        <dbReference type="ARBA" id="ARBA00022490"/>
    </source>
</evidence>
<evidence type="ECO:0000256" key="5">
    <source>
        <dbReference type="ARBA" id="ARBA00023242"/>
    </source>
</evidence>
<protein>
    <submittedName>
        <fullName evidence="7">9656_t:CDS:1</fullName>
    </submittedName>
</protein>
<evidence type="ECO:0000256" key="6">
    <source>
        <dbReference type="SAM" id="MobiDB-lite"/>
    </source>
</evidence>
<dbReference type="GO" id="GO:0043565">
    <property type="term" value="F:sequence-specific DNA binding"/>
    <property type="evidence" value="ECO:0007669"/>
    <property type="project" value="InterPro"/>
</dbReference>
<feature type="region of interest" description="Disordered" evidence="6">
    <location>
        <begin position="1"/>
        <end position="36"/>
    </location>
</feature>
<dbReference type="Gene3D" id="1.20.58.200">
    <property type="entry name" value="Translin, domain 2"/>
    <property type="match status" value="1"/>
</dbReference>
<comment type="caution">
    <text evidence="7">The sequence shown here is derived from an EMBL/GenBank/DDBJ whole genome shotgun (WGS) entry which is preliminary data.</text>
</comment>
<reference evidence="7" key="1">
    <citation type="submission" date="2021-06" db="EMBL/GenBank/DDBJ databases">
        <authorList>
            <person name="Kallberg Y."/>
            <person name="Tangrot J."/>
            <person name="Rosling A."/>
        </authorList>
    </citation>
    <scope>NUCLEOTIDE SEQUENCE</scope>
    <source>
        <strain evidence="7">MT106</strain>
    </source>
</reference>
<name>A0A9N9GG28_9GLOM</name>
<dbReference type="InterPro" id="IPR036081">
    <property type="entry name" value="Translin_sf"/>
</dbReference>
<proteinExistence type="inferred from homology"/>
<comment type="similarity">
    <text evidence="3">Belongs to the translin family.</text>
</comment>
<dbReference type="Pfam" id="PF01997">
    <property type="entry name" value="Translin"/>
    <property type="match status" value="1"/>
</dbReference>
<sequence length="278" mass="31796">MNQIPVGSSSPTISIETGVTNSRKQTTDDNSNEVETQKVKETGVRALFSTLRDSLDEHYNTREIVIRHSKDITFQSKKLIYIGHRIINSSLDAILKEAAEKHKEIFQLFKDICVHLSGVNYFRYLRNMSNGFQEYTEAMAFLRYLEHGDLIKKDEIEANLLDESGNKFLQITDLDYVLGIADLTGELMRYAINSVGKGDHTRPLEICQFLRNLKAQFSLLNAKPNSPIGKKMEDMKSNLQKVELVCYALTIHGSEYPKEFYEFIVSEHSRSSESIYGH</sequence>
<dbReference type="GO" id="GO:0005737">
    <property type="term" value="C:cytoplasm"/>
    <property type="evidence" value="ECO:0007669"/>
    <property type="project" value="UniProtKB-SubCell"/>
</dbReference>
<evidence type="ECO:0000256" key="1">
    <source>
        <dbReference type="ARBA" id="ARBA00004123"/>
    </source>
</evidence>
<organism evidence="7 8">
    <name type="scientific">Ambispora gerdemannii</name>
    <dbReference type="NCBI Taxonomy" id="144530"/>
    <lineage>
        <taxon>Eukaryota</taxon>
        <taxon>Fungi</taxon>
        <taxon>Fungi incertae sedis</taxon>
        <taxon>Mucoromycota</taxon>
        <taxon>Glomeromycotina</taxon>
        <taxon>Glomeromycetes</taxon>
        <taxon>Archaeosporales</taxon>
        <taxon>Ambisporaceae</taxon>
        <taxon>Ambispora</taxon>
    </lineage>
</organism>
<dbReference type="InterPro" id="IPR016069">
    <property type="entry name" value="Translin_C"/>
</dbReference>
<dbReference type="EMBL" id="CAJVPL010002351">
    <property type="protein sequence ID" value="CAG8607750.1"/>
    <property type="molecule type" value="Genomic_DNA"/>
</dbReference>
<dbReference type="OrthoDB" id="31005at2759"/>
<evidence type="ECO:0000313" key="7">
    <source>
        <dbReference type="EMBL" id="CAG8607750.1"/>
    </source>
</evidence>
<dbReference type="Gene3D" id="1.20.58.190">
    <property type="entry name" value="Translin, domain 1"/>
    <property type="match status" value="1"/>
</dbReference>
<keyword evidence="5" id="KW-0539">Nucleus</keyword>
<dbReference type="FunFam" id="1.20.58.200:FF:000001">
    <property type="entry name" value="Translin-associated factor X"/>
    <property type="match status" value="1"/>
</dbReference>
<dbReference type="PANTHER" id="PTHR10741">
    <property type="entry name" value="TRANSLIN AND TRANSLIN ASSOCIATED PROTEIN X"/>
    <property type="match status" value="1"/>
</dbReference>
<gene>
    <name evidence="7" type="ORF">AGERDE_LOCUS9430</name>
</gene>